<dbReference type="GO" id="GO:0005737">
    <property type="term" value="C:cytoplasm"/>
    <property type="evidence" value="ECO:0007669"/>
    <property type="project" value="UniProtKB-SubCell"/>
</dbReference>
<dbReference type="Pfam" id="PF02875">
    <property type="entry name" value="Mur_ligase_C"/>
    <property type="match status" value="1"/>
</dbReference>
<evidence type="ECO:0000313" key="15">
    <source>
        <dbReference type="EMBL" id="GAK35038.1"/>
    </source>
</evidence>
<proteinExistence type="inferred from homology"/>
<comment type="function">
    <text evidence="10 11">Involved in cell wall formation. Catalyzes the final step in the synthesis of UDP-N-acetylmuramoyl-pentapeptide, the precursor of murein.</text>
</comment>
<dbReference type="SUPFAM" id="SSF63418">
    <property type="entry name" value="MurE/MurF N-terminal domain"/>
    <property type="match status" value="1"/>
</dbReference>
<dbReference type="eggNOG" id="COG0770">
    <property type="taxonomic scope" value="Bacteria"/>
</dbReference>
<keyword evidence="3 10" id="KW-0132">Cell division</keyword>
<evidence type="ECO:0000259" key="14">
    <source>
        <dbReference type="Pfam" id="PF08245"/>
    </source>
</evidence>
<comment type="catalytic activity">
    <reaction evidence="10 11">
        <text>D-alanyl-D-alanine + UDP-N-acetyl-alpha-D-muramoyl-L-alanyl-gamma-D-glutamyl-meso-2,6-diaminopimelate + ATP = UDP-N-acetyl-alpha-D-muramoyl-L-alanyl-gamma-D-glutamyl-meso-2,6-diaminopimeloyl-D-alanyl-D-alanine + ADP + phosphate + H(+)</text>
        <dbReference type="Rhea" id="RHEA:28374"/>
        <dbReference type="ChEBI" id="CHEBI:15378"/>
        <dbReference type="ChEBI" id="CHEBI:30616"/>
        <dbReference type="ChEBI" id="CHEBI:43474"/>
        <dbReference type="ChEBI" id="CHEBI:57822"/>
        <dbReference type="ChEBI" id="CHEBI:61386"/>
        <dbReference type="ChEBI" id="CHEBI:83905"/>
        <dbReference type="ChEBI" id="CHEBI:456216"/>
        <dbReference type="EC" id="6.3.2.10"/>
    </reaction>
</comment>
<keyword evidence="5 10" id="KW-0067">ATP-binding</keyword>
<dbReference type="InterPro" id="IPR013221">
    <property type="entry name" value="Mur_ligase_cen"/>
</dbReference>
<name>A0A069CWV2_9BACE</name>
<dbReference type="InterPro" id="IPR051046">
    <property type="entry name" value="MurCDEF_CellWall_CoF430Synth"/>
</dbReference>
<keyword evidence="9 10" id="KW-0961">Cell wall biogenesis/degradation</keyword>
<dbReference type="EC" id="6.3.2.10" evidence="10 11"/>
<keyword evidence="6 10" id="KW-0133">Cell shape</keyword>
<evidence type="ECO:0000259" key="13">
    <source>
        <dbReference type="Pfam" id="PF02875"/>
    </source>
</evidence>
<dbReference type="SUPFAM" id="SSF53623">
    <property type="entry name" value="MurD-like peptide ligases, catalytic domain"/>
    <property type="match status" value="1"/>
</dbReference>
<dbReference type="GO" id="GO:0071555">
    <property type="term" value="P:cell wall organization"/>
    <property type="evidence" value="ECO:0007669"/>
    <property type="project" value="UniProtKB-KW"/>
</dbReference>
<keyword evidence="8 10" id="KW-0131">Cell cycle</keyword>
<evidence type="ECO:0000256" key="11">
    <source>
        <dbReference type="RuleBase" id="RU004136"/>
    </source>
</evidence>
<dbReference type="AlphaFoldDB" id="A0A069CWV2"/>
<comment type="subcellular location">
    <subcellularLocation>
        <location evidence="10 11">Cytoplasm</location>
    </subcellularLocation>
</comment>
<comment type="pathway">
    <text evidence="10 11">Cell wall biogenesis; peptidoglycan biosynthesis.</text>
</comment>
<dbReference type="HAMAP" id="MF_02019">
    <property type="entry name" value="MurF"/>
    <property type="match status" value="1"/>
</dbReference>
<evidence type="ECO:0000256" key="4">
    <source>
        <dbReference type="ARBA" id="ARBA00022741"/>
    </source>
</evidence>
<dbReference type="GO" id="GO:0009252">
    <property type="term" value="P:peptidoglycan biosynthetic process"/>
    <property type="evidence" value="ECO:0007669"/>
    <property type="project" value="UniProtKB-UniRule"/>
</dbReference>
<dbReference type="GO" id="GO:0008360">
    <property type="term" value="P:regulation of cell shape"/>
    <property type="evidence" value="ECO:0007669"/>
    <property type="project" value="UniProtKB-KW"/>
</dbReference>
<dbReference type="STRING" id="1121097.GCA_000428125_00424"/>
<evidence type="ECO:0000256" key="2">
    <source>
        <dbReference type="ARBA" id="ARBA00022598"/>
    </source>
</evidence>
<feature type="binding site" evidence="10">
    <location>
        <begin position="154"/>
        <end position="160"/>
    </location>
    <ligand>
        <name>ATP</name>
        <dbReference type="ChEBI" id="CHEBI:30616"/>
    </ligand>
</feature>
<keyword evidence="1 10" id="KW-0963">Cytoplasm</keyword>
<dbReference type="Pfam" id="PF01225">
    <property type="entry name" value="Mur_ligase"/>
    <property type="match status" value="1"/>
</dbReference>
<evidence type="ECO:0000256" key="7">
    <source>
        <dbReference type="ARBA" id="ARBA00022984"/>
    </source>
</evidence>
<evidence type="ECO:0000256" key="3">
    <source>
        <dbReference type="ARBA" id="ARBA00022618"/>
    </source>
</evidence>
<gene>
    <name evidence="10" type="primary">murF</name>
    <name evidence="15" type="ORF">JCM15093_113</name>
</gene>
<evidence type="ECO:0000313" key="16">
    <source>
        <dbReference type="Proteomes" id="UP000027601"/>
    </source>
</evidence>
<dbReference type="InterPro" id="IPR005863">
    <property type="entry name" value="UDP-N-AcMur_synth"/>
</dbReference>
<evidence type="ECO:0000259" key="12">
    <source>
        <dbReference type="Pfam" id="PF01225"/>
    </source>
</evidence>
<dbReference type="GO" id="GO:0005524">
    <property type="term" value="F:ATP binding"/>
    <property type="evidence" value="ECO:0007669"/>
    <property type="project" value="UniProtKB-UniRule"/>
</dbReference>
<dbReference type="PANTHER" id="PTHR43024">
    <property type="entry name" value="UDP-N-ACETYLMURAMOYL-TRIPEPTIDE--D-ALANYL-D-ALANINE LIGASE"/>
    <property type="match status" value="1"/>
</dbReference>
<dbReference type="EMBL" id="BAJS01000001">
    <property type="protein sequence ID" value="GAK35038.1"/>
    <property type="molecule type" value="Genomic_DNA"/>
</dbReference>
<keyword evidence="4 10" id="KW-0547">Nucleotide-binding</keyword>
<sequence length="487" mass="53967">MQLKYNKKRNNRSKYLWGNSRPAKNPALFARFHPQKSSGKKNIVYICCVFKHTVKMETSVLYSIFLQCSSVTTDSRNCPAGSLFIALKGDSFNGNAFAAQALATGSAYAVIDEPEFAPANDPRYLVVDNCLHALQQLANYHRKQLQTQVIGITGTNGKTTTKELIAAVLSTTYNVHYTKGNLNNHIGVPLTLLQLKPEHEIAVIEMGANHPGEIEALVHIAEPDYGIITNVGKAHLEGFGSFEGVIKTKGELYDFLREKENSVVFIHHDNPYLKKMATNLQLIPYGEEADLFVNGHVTDNSPYLCFEWKKGTDGEMQQVRTQLIGEYNFPNALAAVTIGTFFDVLPQRINEALSDYTPQNNRSQLKQTAHNTLIIDAYNANPTSMMAALENFRNMKADCKVLLLGDMLELGADSLKEHQKIVDFIDGCSFHSVILVGQQFAATRNNYACYPTAADVMEAFQKEKPQGCTVLIKGSNGTKLSTLVDAL</sequence>
<dbReference type="PANTHER" id="PTHR43024:SF1">
    <property type="entry name" value="UDP-N-ACETYLMURAMOYL-TRIPEPTIDE--D-ALANYL-D-ALANINE LIGASE"/>
    <property type="match status" value="1"/>
</dbReference>
<dbReference type="Gene3D" id="3.40.1190.10">
    <property type="entry name" value="Mur-like, catalytic domain"/>
    <property type="match status" value="1"/>
</dbReference>
<dbReference type="Gene3D" id="3.90.190.20">
    <property type="entry name" value="Mur ligase, C-terminal domain"/>
    <property type="match status" value="1"/>
</dbReference>
<dbReference type="GO" id="GO:0008766">
    <property type="term" value="F:UDP-N-acetylmuramoylalanyl-D-glutamyl-2,6-diaminopimelate-D-alanyl-D-alanine ligase activity"/>
    <property type="evidence" value="ECO:0007669"/>
    <property type="project" value="RHEA"/>
</dbReference>
<accession>A0A069CWV2</accession>
<feature type="domain" description="Mur ligase central" evidence="14">
    <location>
        <begin position="152"/>
        <end position="338"/>
    </location>
</feature>
<dbReference type="GO" id="GO:0047480">
    <property type="term" value="F:UDP-N-acetylmuramoyl-tripeptide-D-alanyl-D-alanine ligase activity"/>
    <property type="evidence" value="ECO:0007669"/>
    <property type="project" value="UniProtKB-UniRule"/>
</dbReference>
<comment type="caution">
    <text evidence="15">The sequence shown here is derived from an EMBL/GenBank/DDBJ whole genome shotgun (WGS) entry which is preliminary data.</text>
</comment>
<feature type="domain" description="Mur ligase C-terminal" evidence="13">
    <location>
        <begin position="362"/>
        <end position="475"/>
    </location>
</feature>
<feature type="domain" description="Mur ligase N-terminal catalytic" evidence="12">
    <location>
        <begin position="70"/>
        <end position="141"/>
    </location>
</feature>
<evidence type="ECO:0000256" key="10">
    <source>
        <dbReference type="HAMAP-Rule" id="MF_02019"/>
    </source>
</evidence>
<dbReference type="Gene3D" id="3.40.1390.10">
    <property type="entry name" value="MurE/MurF, N-terminal domain"/>
    <property type="match status" value="1"/>
</dbReference>
<keyword evidence="2 10" id="KW-0436">Ligase</keyword>
<dbReference type="SUPFAM" id="SSF53244">
    <property type="entry name" value="MurD-like peptide ligases, peptide-binding domain"/>
    <property type="match status" value="1"/>
</dbReference>
<keyword evidence="16" id="KW-1185">Reference proteome</keyword>
<dbReference type="Pfam" id="PF08245">
    <property type="entry name" value="Mur_ligase_M"/>
    <property type="match status" value="1"/>
</dbReference>
<organism evidence="15 16">
    <name type="scientific">Bacteroides graminisolvens DSM 19988 = JCM 15093</name>
    <dbReference type="NCBI Taxonomy" id="1121097"/>
    <lineage>
        <taxon>Bacteria</taxon>
        <taxon>Pseudomonadati</taxon>
        <taxon>Bacteroidota</taxon>
        <taxon>Bacteroidia</taxon>
        <taxon>Bacteroidales</taxon>
        <taxon>Bacteroidaceae</taxon>
        <taxon>Bacteroides</taxon>
    </lineage>
</organism>
<evidence type="ECO:0000256" key="9">
    <source>
        <dbReference type="ARBA" id="ARBA00023316"/>
    </source>
</evidence>
<evidence type="ECO:0000256" key="5">
    <source>
        <dbReference type="ARBA" id="ARBA00022840"/>
    </source>
</evidence>
<evidence type="ECO:0000256" key="6">
    <source>
        <dbReference type="ARBA" id="ARBA00022960"/>
    </source>
</evidence>
<dbReference type="InterPro" id="IPR004101">
    <property type="entry name" value="Mur_ligase_C"/>
</dbReference>
<dbReference type="GO" id="GO:0051301">
    <property type="term" value="P:cell division"/>
    <property type="evidence" value="ECO:0007669"/>
    <property type="project" value="UniProtKB-KW"/>
</dbReference>
<protein>
    <recommendedName>
        <fullName evidence="10 11">UDP-N-acetylmuramoyl-tripeptide--D-alanyl-D-alanine ligase</fullName>
        <ecNumber evidence="10 11">6.3.2.10</ecNumber>
    </recommendedName>
    <alternativeName>
        <fullName evidence="10">D-alanyl-D-alanine-adding enzyme</fullName>
    </alternativeName>
</protein>
<dbReference type="Proteomes" id="UP000027601">
    <property type="component" value="Unassembled WGS sequence"/>
</dbReference>
<dbReference type="InterPro" id="IPR000713">
    <property type="entry name" value="Mur_ligase_N"/>
</dbReference>
<dbReference type="NCBIfam" id="TIGR01143">
    <property type="entry name" value="murF"/>
    <property type="match status" value="1"/>
</dbReference>
<reference evidence="15 16" key="1">
    <citation type="journal article" date="2015" name="Microbes Environ.">
        <title>Distribution and evolution of nitrogen fixation genes in the phylum bacteroidetes.</title>
        <authorList>
            <person name="Inoue J."/>
            <person name="Oshima K."/>
            <person name="Suda W."/>
            <person name="Sakamoto M."/>
            <person name="Iino T."/>
            <person name="Noda S."/>
            <person name="Hongoh Y."/>
            <person name="Hattori M."/>
            <person name="Ohkuma M."/>
        </authorList>
    </citation>
    <scope>NUCLEOTIDE SEQUENCE [LARGE SCALE GENOMIC DNA]</scope>
    <source>
        <strain evidence="15 16">JCM 15093</strain>
    </source>
</reference>
<dbReference type="InterPro" id="IPR036615">
    <property type="entry name" value="Mur_ligase_C_dom_sf"/>
</dbReference>
<keyword evidence="7 10" id="KW-0573">Peptidoglycan synthesis</keyword>
<dbReference type="InterPro" id="IPR036565">
    <property type="entry name" value="Mur-like_cat_sf"/>
</dbReference>
<dbReference type="InterPro" id="IPR035911">
    <property type="entry name" value="MurE/MurF_N"/>
</dbReference>
<dbReference type="UniPathway" id="UPA00219"/>
<evidence type="ECO:0000256" key="1">
    <source>
        <dbReference type="ARBA" id="ARBA00022490"/>
    </source>
</evidence>
<evidence type="ECO:0000256" key="8">
    <source>
        <dbReference type="ARBA" id="ARBA00023306"/>
    </source>
</evidence>
<comment type="similarity">
    <text evidence="10">Belongs to the MurCDEF family. MurF subfamily.</text>
</comment>